<accession>A0A381P068</accession>
<protein>
    <recommendedName>
        <fullName evidence="2">DUF4410 domain-containing protein</fullName>
    </recommendedName>
</protein>
<dbReference type="AlphaFoldDB" id="A0A381P068"/>
<proteinExistence type="predicted"/>
<evidence type="ECO:0000313" key="1">
    <source>
        <dbReference type="EMBL" id="SUZ59548.1"/>
    </source>
</evidence>
<sequence>MKFVANLLVLSLLVLPACSGVGSVTKKQYQNTENTIVLKDLTASDFDLQDAGSQLQGAIEDAMADTSYTLAGESARYILKYKVLEFDGGSRLARIATMGFSDSAKAKLRVKAALFDGQNMVGAWEVDSWVKGGLMGGTEEKLFERAAKEITDHLKGDF</sequence>
<evidence type="ECO:0008006" key="2">
    <source>
        <dbReference type="Google" id="ProtNLM"/>
    </source>
</evidence>
<dbReference type="EMBL" id="UINC01000685">
    <property type="protein sequence ID" value="SUZ59548.1"/>
    <property type="molecule type" value="Genomic_DNA"/>
</dbReference>
<gene>
    <name evidence="1" type="ORF">METZ01_LOCUS12402</name>
</gene>
<reference evidence="1" key="1">
    <citation type="submission" date="2018-05" db="EMBL/GenBank/DDBJ databases">
        <authorList>
            <person name="Lanie J.A."/>
            <person name="Ng W.-L."/>
            <person name="Kazmierczak K.M."/>
            <person name="Andrzejewski T.M."/>
            <person name="Davidsen T.M."/>
            <person name="Wayne K.J."/>
            <person name="Tettelin H."/>
            <person name="Glass J.I."/>
            <person name="Rusch D."/>
            <person name="Podicherti R."/>
            <person name="Tsui H.-C.T."/>
            <person name="Winkler M.E."/>
        </authorList>
    </citation>
    <scope>NUCLEOTIDE SEQUENCE</scope>
</reference>
<name>A0A381P068_9ZZZZ</name>
<organism evidence="1">
    <name type="scientific">marine metagenome</name>
    <dbReference type="NCBI Taxonomy" id="408172"/>
    <lineage>
        <taxon>unclassified sequences</taxon>
        <taxon>metagenomes</taxon>
        <taxon>ecological metagenomes</taxon>
    </lineage>
</organism>